<reference evidence="3" key="1">
    <citation type="submission" date="2010-07" db="EMBL/GenBank/DDBJ databases">
        <authorList>
            <person name="Muzny D."/>
            <person name="Qin X."/>
            <person name="Deng J."/>
            <person name="Jiang H."/>
            <person name="Liu Y."/>
            <person name="Qu J."/>
            <person name="Song X.-Z."/>
            <person name="Zhang L."/>
            <person name="Thornton R."/>
            <person name="Coyle M."/>
            <person name="Francisco L."/>
            <person name="Jackson L."/>
            <person name="Javaid M."/>
            <person name="Korchina V."/>
            <person name="Kovar C."/>
            <person name="Mata R."/>
            <person name="Mathew T."/>
            <person name="Ngo R."/>
            <person name="Nguyen L."/>
            <person name="Nguyen N."/>
            <person name="Okwuonu G."/>
            <person name="Ongeri F."/>
            <person name="Pham C."/>
            <person name="Simmons D."/>
            <person name="Wilczek-Boney K."/>
            <person name="Hale W."/>
            <person name="Jakkamsetti A."/>
            <person name="Pham P."/>
            <person name="Ruth R."/>
            <person name="San Lucas F."/>
            <person name="Warren J."/>
            <person name="Zhang J."/>
            <person name="Zhao Z."/>
            <person name="Zhou C."/>
            <person name="Zhu D."/>
            <person name="Lee S."/>
            <person name="Bess C."/>
            <person name="Blankenburg K."/>
            <person name="Forbes L."/>
            <person name="Fu Q."/>
            <person name="Gubbala S."/>
            <person name="Hirani K."/>
            <person name="Jayaseelan J.C."/>
            <person name="Lara F."/>
            <person name="Munidasa M."/>
            <person name="Palculict T."/>
            <person name="Patil S."/>
            <person name="Pu L.-L."/>
            <person name="Saada N."/>
            <person name="Tang L."/>
            <person name="Weissenberger G."/>
            <person name="Zhu Y."/>
            <person name="Hemphill L."/>
            <person name="Shang Y."/>
            <person name="Youmans B."/>
            <person name="Ayvaz T."/>
            <person name="Ross M."/>
            <person name="Santibanez J."/>
            <person name="Aqrawi P."/>
            <person name="Gross S."/>
            <person name="Joshi V."/>
            <person name="Fowler G."/>
            <person name="Nazareth L."/>
            <person name="Reid J."/>
            <person name="Worley K."/>
            <person name="Petrosino J."/>
            <person name="Highlander S."/>
            <person name="Gibbs R."/>
        </authorList>
    </citation>
    <scope>NUCLEOTIDE SEQUENCE [LARGE SCALE GENOMIC DNA]</scope>
    <source>
        <strain evidence="3">DSM 20284</strain>
    </source>
</reference>
<keyword evidence="4" id="KW-1185">Reference proteome</keyword>
<evidence type="ECO:0000313" key="4">
    <source>
        <dbReference type="Proteomes" id="UP000004470"/>
    </source>
</evidence>
<feature type="region of interest" description="Disordered" evidence="1">
    <location>
        <begin position="212"/>
        <end position="316"/>
    </location>
</feature>
<feature type="compositionally biased region" description="Basic and acidic residues" evidence="1">
    <location>
        <begin position="254"/>
        <end position="277"/>
    </location>
</feature>
<evidence type="ECO:0000256" key="1">
    <source>
        <dbReference type="SAM" id="MobiDB-lite"/>
    </source>
</evidence>
<keyword evidence="2" id="KW-0472">Membrane</keyword>
<dbReference type="AlphaFoldDB" id="E0NGW3"/>
<name>E0NGW3_PEDAC</name>
<sequence length="316" mass="35075">MGNEALRGIIKQTPEWGGIPMKKWIWAVLIFLVAGVVGGYSVAHYHENELQYQRNITNGQTAIAQKNYAAAKNYFSRALTKKKNDREATNLLDQTRQFTRAESEFKSNEFTSARLDYQNVLKISDGSRTLKERSQARIKLIKKIRDNFKKFSKQLKKAKKLNAAWDFYASNAQLDLLLSNEEFNKGYYETLHDQALTLQRFNNAGIVADQGAFNSDTTPDNNQGAANKSIKPKVKPRYEGPTTTKPAAPKKKPKDSSSKAASEDKPSNKESSDKPDSGDSTNSSSETSSSGSSKPSQTEKEAENAMVEGPSASSQK</sequence>
<feature type="compositionally biased region" description="Polar residues" evidence="1">
    <location>
        <begin position="212"/>
        <end position="226"/>
    </location>
</feature>
<accession>E0NGW3</accession>
<keyword evidence="2" id="KW-1133">Transmembrane helix</keyword>
<evidence type="ECO:0000256" key="2">
    <source>
        <dbReference type="SAM" id="Phobius"/>
    </source>
</evidence>
<feature type="compositionally biased region" description="Low complexity" evidence="1">
    <location>
        <begin position="278"/>
        <end position="296"/>
    </location>
</feature>
<dbReference type="Proteomes" id="UP000004470">
    <property type="component" value="Unassembled WGS sequence"/>
</dbReference>
<evidence type="ECO:0000313" key="3">
    <source>
        <dbReference type="EMBL" id="EFL95423.1"/>
    </source>
</evidence>
<proteinExistence type="predicted"/>
<organism evidence="3 4">
    <name type="scientific">Pediococcus acidilactici DSM 20284</name>
    <dbReference type="NCBI Taxonomy" id="862514"/>
    <lineage>
        <taxon>Bacteria</taxon>
        <taxon>Bacillati</taxon>
        <taxon>Bacillota</taxon>
        <taxon>Bacilli</taxon>
        <taxon>Lactobacillales</taxon>
        <taxon>Lactobacillaceae</taxon>
        <taxon>Pediococcus</taxon>
        <taxon>Pediococcus acidilactici group</taxon>
    </lineage>
</organism>
<keyword evidence="2" id="KW-0812">Transmembrane</keyword>
<protein>
    <submittedName>
        <fullName evidence="3">Tetratricopeptide repeat protein</fullName>
    </submittedName>
</protein>
<feature type="transmembrane region" description="Helical" evidence="2">
    <location>
        <begin position="24"/>
        <end position="43"/>
    </location>
</feature>
<dbReference type="EMBL" id="AEEG01000004">
    <property type="protein sequence ID" value="EFL95423.1"/>
    <property type="molecule type" value="Genomic_DNA"/>
</dbReference>
<gene>
    <name evidence="3" type="ORF">HMPREF0623_1160</name>
</gene>
<dbReference type="HOGENOM" id="CLU_081838_0_0_9"/>
<dbReference type="eggNOG" id="ENOG5033C2F">
    <property type="taxonomic scope" value="Bacteria"/>
</dbReference>
<comment type="caution">
    <text evidence="3">The sequence shown here is derived from an EMBL/GenBank/DDBJ whole genome shotgun (WGS) entry which is preliminary data.</text>
</comment>